<dbReference type="PANTHER" id="PTHR43441:SF2">
    <property type="entry name" value="FAMILY ACETYLTRANSFERASE, PUTATIVE (AFU_ORTHOLOGUE AFUA_7G00850)-RELATED"/>
    <property type="match status" value="1"/>
</dbReference>
<evidence type="ECO:0000313" key="4">
    <source>
        <dbReference type="Proteomes" id="UP000780801"/>
    </source>
</evidence>
<reference evidence="3" key="1">
    <citation type="journal article" date="2020" name="Fungal Divers.">
        <title>Resolving the Mortierellaceae phylogeny through synthesis of multi-gene phylogenetics and phylogenomics.</title>
        <authorList>
            <person name="Vandepol N."/>
            <person name="Liber J."/>
            <person name="Desiro A."/>
            <person name="Na H."/>
            <person name="Kennedy M."/>
            <person name="Barry K."/>
            <person name="Grigoriev I.V."/>
            <person name="Miller A.N."/>
            <person name="O'Donnell K."/>
            <person name="Stajich J.E."/>
            <person name="Bonito G."/>
        </authorList>
    </citation>
    <scope>NUCLEOTIDE SEQUENCE</scope>
    <source>
        <strain evidence="3">KOD1015</strain>
    </source>
</reference>
<dbReference type="InterPro" id="IPR016181">
    <property type="entry name" value="Acyl_CoA_acyltransferase"/>
</dbReference>
<dbReference type="InterPro" id="IPR000182">
    <property type="entry name" value="GNAT_dom"/>
</dbReference>
<dbReference type="AlphaFoldDB" id="A0A9P6KBV1"/>
<dbReference type="EMBL" id="JAABOA010002573">
    <property type="protein sequence ID" value="KAF9579684.1"/>
    <property type="molecule type" value="Genomic_DNA"/>
</dbReference>
<evidence type="ECO:0000259" key="2">
    <source>
        <dbReference type="Pfam" id="PF13302"/>
    </source>
</evidence>
<dbReference type="InterPro" id="IPR051908">
    <property type="entry name" value="Ribosomal_N-acetyltransferase"/>
</dbReference>
<dbReference type="GO" id="GO:1990189">
    <property type="term" value="F:protein N-terminal-serine acetyltransferase activity"/>
    <property type="evidence" value="ECO:0007669"/>
    <property type="project" value="TreeGrafter"/>
</dbReference>
<dbReference type="Pfam" id="PF13302">
    <property type="entry name" value="Acetyltransf_3"/>
    <property type="match status" value="1"/>
</dbReference>
<accession>A0A9P6KBV1</accession>
<sequence>MTIISKKIKYTKRDPSEYTQRTLGEGNGYAIETDLILLEPILLERDVPKLWEVYKDHPELFAFMPHGPCLTYESFYAVQAGFCSNPGFFNWAVYLLIDNGKAEKTKILCGSICLLDIVLQFRRFEVGSIWFHPSVHSTFVMVETTYALLRFSFEILEAGRVQWKTHHKNIASQKAAARLGFDLDGIHRKHMIHCDGTWRNTYFYSMTDDDWFGFETVSTSAEKMPVESRRPEFALGRQLQLEKTVETRREEGRPLPESVQQGVALA</sequence>
<evidence type="ECO:0000256" key="1">
    <source>
        <dbReference type="SAM" id="MobiDB-lite"/>
    </source>
</evidence>
<dbReference type="PANTHER" id="PTHR43441">
    <property type="entry name" value="RIBOSOMAL-PROTEIN-SERINE ACETYLTRANSFERASE"/>
    <property type="match status" value="1"/>
</dbReference>
<feature type="domain" description="N-acetyltransferase" evidence="2">
    <location>
        <begin position="37"/>
        <end position="181"/>
    </location>
</feature>
<dbReference type="Gene3D" id="3.40.630.30">
    <property type="match status" value="1"/>
</dbReference>
<feature type="compositionally biased region" description="Basic and acidic residues" evidence="1">
    <location>
        <begin position="245"/>
        <end position="254"/>
    </location>
</feature>
<dbReference type="SUPFAM" id="SSF55729">
    <property type="entry name" value="Acyl-CoA N-acyltransferases (Nat)"/>
    <property type="match status" value="1"/>
</dbReference>
<evidence type="ECO:0000313" key="3">
    <source>
        <dbReference type="EMBL" id="KAF9579684.1"/>
    </source>
</evidence>
<dbReference type="GO" id="GO:0008999">
    <property type="term" value="F:protein-N-terminal-alanine acetyltransferase activity"/>
    <property type="evidence" value="ECO:0007669"/>
    <property type="project" value="TreeGrafter"/>
</dbReference>
<keyword evidence="4" id="KW-1185">Reference proteome</keyword>
<protein>
    <recommendedName>
        <fullName evidence="2">N-acetyltransferase domain-containing protein</fullName>
    </recommendedName>
</protein>
<dbReference type="Proteomes" id="UP000780801">
    <property type="component" value="Unassembled WGS sequence"/>
</dbReference>
<name>A0A9P6KBV1_9FUNG</name>
<gene>
    <name evidence="3" type="ORF">BGW38_003960</name>
</gene>
<proteinExistence type="predicted"/>
<organism evidence="3 4">
    <name type="scientific">Lunasporangiospora selenospora</name>
    <dbReference type="NCBI Taxonomy" id="979761"/>
    <lineage>
        <taxon>Eukaryota</taxon>
        <taxon>Fungi</taxon>
        <taxon>Fungi incertae sedis</taxon>
        <taxon>Mucoromycota</taxon>
        <taxon>Mortierellomycotina</taxon>
        <taxon>Mortierellomycetes</taxon>
        <taxon>Mortierellales</taxon>
        <taxon>Mortierellaceae</taxon>
        <taxon>Lunasporangiospora</taxon>
    </lineage>
</organism>
<feature type="region of interest" description="Disordered" evidence="1">
    <location>
        <begin position="245"/>
        <end position="266"/>
    </location>
</feature>
<dbReference type="OrthoDB" id="41238at2759"/>
<comment type="caution">
    <text evidence="3">The sequence shown here is derived from an EMBL/GenBank/DDBJ whole genome shotgun (WGS) entry which is preliminary data.</text>
</comment>